<dbReference type="FunFam" id="3.40.470.10:FF:000005">
    <property type="entry name" value="Single-strand selective monofunctional uracil DNA glycosylase"/>
    <property type="match status" value="1"/>
</dbReference>
<dbReference type="PANTHER" id="PTHR13235:SF2">
    <property type="entry name" value="SINGLE-STRAND SELECTIVE MONOFUNCTIONAL URACIL DNA GLYCOSYLASE"/>
    <property type="match status" value="1"/>
</dbReference>
<dbReference type="CDD" id="cd01285">
    <property type="entry name" value="nucleoside_deaminase"/>
    <property type="match status" value="1"/>
</dbReference>
<reference evidence="9" key="2">
    <citation type="submission" date="2020-05" db="UniProtKB">
        <authorList>
            <consortium name="EnsemblMetazoa"/>
        </authorList>
    </citation>
    <scope>IDENTIFICATION</scope>
    <source>
        <strain evidence="9">ACHKN1017</strain>
    </source>
</reference>
<evidence type="ECO:0000313" key="9">
    <source>
        <dbReference type="EnsemblMetazoa" id="ACHR003440-PA"/>
    </source>
</evidence>
<dbReference type="GO" id="GO:0000703">
    <property type="term" value="F:oxidized pyrimidine nucleobase lesion DNA N-glycosylase activity"/>
    <property type="evidence" value="ECO:0007669"/>
    <property type="project" value="TreeGrafter"/>
</dbReference>
<keyword evidence="3" id="KW-0227">DNA damage</keyword>
<comment type="similarity">
    <text evidence="2">Belongs to the uracil-DNA glycosylase (UDG) superfamily. SMUG1 family.</text>
</comment>
<dbReference type="InterPro" id="IPR036895">
    <property type="entry name" value="Uracil-DNA_glycosylase-like_sf"/>
</dbReference>
<dbReference type="STRING" id="43041.A0A182JY58"/>
<dbReference type="Proteomes" id="UP000075881">
    <property type="component" value="Unassembled WGS sequence"/>
</dbReference>
<evidence type="ECO:0000256" key="3">
    <source>
        <dbReference type="ARBA" id="ARBA00022763"/>
    </source>
</evidence>
<dbReference type="InterPro" id="IPR002125">
    <property type="entry name" value="CMP_dCMP_dom"/>
</dbReference>
<sequence>MLRKKIKLDDKSSTAQQPCPPIGEFSLSQFANVPKAKIGTFNVPTENGEKIQVNQTTKPELSTYPLAAPAIPSTDPLPYWHHVYLIERELSAALRKVVLPSDVAACYDPIEYAAEIHCAYLQRFLDGPKPVLFVGMNPGPWGMCQTGVPFGYVPAVRDWMGLRGTVSKPSTELAARPVEGLACTREEQSGKRWWGLYEELCGTSDHFFRSCFVYNLCPLAFFHQTGRNITPSELKGKAKGEIQSISEQYLAKALALLKPTIVVSVGRYTEDRIKTLTKQNRIDPAIITHCMPHPSPRSLNNTNWPEKAKIWLAEHEVPVGCVFVRSGGQTDTIIARGCNLVNETKNATRHVEFICIDQALDYAREHGVTPPETIFNAVTVVVTVEPCIMCAAALIQLGVKEIIYGCRNDRFGGCTVLDVPGLLNATIPIRGGVRDAEAMELLKEFYKGENPSAPIPKPRSKKV</sequence>
<dbReference type="GO" id="GO:0005634">
    <property type="term" value="C:nucleus"/>
    <property type="evidence" value="ECO:0007669"/>
    <property type="project" value="UniProtKB-SubCell"/>
</dbReference>
<evidence type="ECO:0000256" key="4">
    <source>
        <dbReference type="ARBA" id="ARBA00022801"/>
    </source>
</evidence>
<evidence type="ECO:0000313" key="10">
    <source>
        <dbReference type="Proteomes" id="UP000075881"/>
    </source>
</evidence>
<dbReference type="PROSITE" id="PS51747">
    <property type="entry name" value="CYT_DCMP_DEAMINASES_2"/>
    <property type="match status" value="1"/>
</dbReference>
<name>A0A182JY58_9DIPT</name>
<dbReference type="InterPro" id="IPR016193">
    <property type="entry name" value="Cytidine_deaminase-like"/>
</dbReference>
<dbReference type="SUPFAM" id="SSF52141">
    <property type="entry name" value="Uracil-DNA glycosylase-like"/>
    <property type="match status" value="1"/>
</dbReference>
<evidence type="ECO:0000256" key="1">
    <source>
        <dbReference type="ARBA" id="ARBA00004123"/>
    </source>
</evidence>
<comment type="subcellular location">
    <subcellularLocation>
        <location evidence="1">Nucleus</location>
    </subcellularLocation>
</comment>
<reference evidence="10" key="1">
    <citation type="submission" date="2013-03" db="EMBL/GenBank/DDBJ databases">
        <title>The Genome Sequence of Anopheles christyi ACHKN1017.</title>
        <authorList>
            <consortium name="The Broad Institute Genomics Platform"/>
            <person name="Neafsey D.E."/>
            <person name="Besansky N."/>
            <person name="Walker B."/>
            <person name="Young S.K."/>
            <person name="Zeng Q."/>
            <person name="Gargeya S."/>
            <person name="Fitzgerald M."/>
            <person name="Haas B."/>
            <person name="Abouelleil A."/>
            <person name="Allen A.W."/>
            <person name="Alvarado L."/>
            <person name="Arachchi H.M."/>
            <person name="Berlin A.M."/>
            <person name="Chapman S.B."/>
            <person name="Gainer-Dewar J."/>
            <person name="Goldberg J."/>
            <person name="Griggs A."/>
            <person name="Gujja S."/>
            <person name="Hansen M."/>
            <person name="Howarth C."/>
            <person name="Imamovic A."/>
            <person name="Ireland A."/>
            <person name="Larimer J."/>
            <person name="McCowan C."/>
            <person name="Murphy C."/>
            <person name="Pearson M."/>
            <person name="Poon T.W."/>
            <person name="Priest M."/>
            <person name="Roberts A."/>
            <person name="Saif S."/>
            <person name="Shea T."/>
            <person name="Sisk P."/>
            <person name="Sykes S."/>
            <person name="Wortman J."/>
            <person name="Nusbaum C."/>
            <person name="Birren B."/>
        </authorList>
    </citation>
    <scope>NUCLEOTIDE SEQUENCE [LARGE SCALE GENOMIC DNA]</scope>
    <source>
        <strain evidence="10">ACHKN1017</strain>
    </source>
</reference>
<dbReference type="CDD" id="cd19374">
    <property type="entry name" value="UDG-F3_SMUG1-like"/>
    <property type="match status" value="1"/>
</dbReference>
<proteinExistence type="inferred from homology"/>
<evidence type="ECO:0000256" key="2">
    <source>
        <dbReference type="ARBA" id="ARBA00007889"/>
    </source>
</evidence>
<organism evidence="9 10">
    <name type="scientific">Anopheles christyi</name>
    <dbReference type="NCBI Taxonomy" id="43041"/>
    <lineage>
        <taxon>Eukaryota</taxon>
        <taxon>Metazoa</taxon>
        <taxon>Ecdysozoa</taxon>
        <taxon>Arthropoda</taxon>
        <taxon>Hexapoda</taxon>
        <taxon>Insecta</taxon>
        <taxon>Pterygota</taxon>
        <taxon>Neoptera</taxon>
        <taxon>Endopterygota</taxon>
        <taxon>Diptera</taxon>
        <taxon>Nematocera</taxon>
        <taxon>Culicoidea</taxon>
        <taxon>Culicidae</taxon>
        <taxon>Anophelinae</taxon>
        <taxon>Anopheles</taxon>
    </lineage>
</organism>
<dbReference type="GO" id="GO:0017065">
    <property type="term" value="F:single-strand selective uracil DNA N-glycosylase activity"/>
    <property type="evidence" value="ECO:0007669"/>
    <property type="project" value="InterPro"/>
</dbReference>
<feature type="domain" description="CMP/dCMP-type deaminase" evidence="8">
    <location>
        <begin position="305"/>
        <end position="416"/>
    </location>
</feature>
<dbReference type="Gene3D" id="3.40.140.10">
    <property type="entry name" value="Cytidine Deaminase, domain 2"/>
    <property type="match status" value="1"/>
</dbReference>
<evidence type="ECO:0000256" key="6">
    <source>
        <dbReference type="ARBA" id="ARBA00023204"/>
    </source>
</evidence>
<dbReference type="GO" id="GO:0006284">
    <property type="term" value="P:base-excision repair"/>
    <property type="evidence" value="ECO:0007669"/>
    <property type="project" value="InterPro"/>
</dbReference>
<accession>A0A182JY58</accession>
<keyword evidence="5" id="KW-0238">DNA-binding</keyword>
<keyword evidence="4" id="KW-0378">Hydrolase</keyword>
<dbReference type="EnsemblMetazoa" id="ACHR003440-RA">
    <property type="protein sequence ID" value="ACHR003440-PA"/>
    <property type="gene ID" value="ACHR003440"/>
</dbReference>
<dbReference type="GO" id="GO:0003677">
    <property type="term" value="F:DNA binding"/>
    <property type="evidence" value="ECO:0007669"/>
    <property type="project" value="UniProtKB-KW"/>
</dbReference>
<dbReference type="InterPro" id="IPR039134">
    <property type="entry name" value="SMUG1"/>
</dbReference>
<dbReference type="Gene3D" id="3.40.470.10">
    <property type="entry name" value="Uracil-DNA glycosylase-like domain"/>
    <property type="match status" value="1"/>
</dbReference>
<evidence type="ECO:0000259" key="8">
    <source>
        <dbReference type="PROSITE" id="PS51747"/>
    </source>
</evidence>
<dbReference type="AlphaFoldDB" id="A0A182JY58"/>
<dbReference type="Pfam" id="PF00383">
    <property type="entry name" value="dCMP_cyt_deam_1"/>
    <property type="match status" value="1"/>
</dbReference>
<keyword evidence="10" id="KW-1185">Reference proteome</keyword>
<dbReference type="VEuPathDB" id="VectorBase:ACHR003440"/>
<protein>
    <recommendedName>
        <fullName evidence="8">CMP/dCMP-type deaminase domain-containing protein</fullName>
    </recommendedName>
</protein>
<dbReference type="PANTHER" id="PTHR13235">
    <property type="entry name" value="SINGLE-STRAND SELECTIVE MONOFUNCTIONAL URACIL DNA GLYCOSYLASE"/>
    <property type="match status" value="1"/>
</dbReference>
<dbReference type="SUPFAM" id="SSF53927">
    <property type="entry name" value="Cytidine deaminase-like"/>
    <property type="match status" value="1"/>
</dbReference>
<evidence type="ECO:0000256" key="7">
    <source>
        <dbReference type="ARBA" id="ARBA00023242"/>
    </source>
</evidence>
<keyword evidence="6" id="KW-0234">DNA repair</keyword>
<keyword evidence="7" id="KW-0539">Nucleus</keyword>
<evidence type="ECO:0000256" key="5">
    <source>
        <dbReference type="ARBA" id="ARBA00023125"/>
    </source>
</evidence>